<keyword evidence="2" id="KW-0812">Transmembrane</keyword>
<accession>I3EK91</accession>
<name>I3EK91_NEMP3</name>
<organism evidence="3 4">
    <name type="scientific">Nematocida parisii (strain ERTm3)</name>
    <name type="common">Nematode killer fungus</name>
    <dbReference type="NCBI Taxonomy" id="935791"/>
    <lineage>
        <taxon>Eukaryota</taxon>
        <taxon>Fungi</taxon>
        <taxon>Fungi incertae sedis</taxon>
        <taxon>Microsporidia</taxon>
        <taxon>Nematocida</taxon>
    </lineage>
</organism>
<evidence type="ECO:0000256" key="2">
    <source>
        <dbReference type="SAM" id="Phobius"/>
    </source>
</evidence>
<dbReference type="Proteomes" id="UP000002872">
    <property type="component" value="Unassembled WGS sequence"/>
</dbReference>
<gene>
    <name evidence="3" type="ORF">NEQG_00408</name>
</gene>
<dbReference type="VEuPathDB" id="MicrosporidiaDB:NEQG_00408"/>
<reference evidence="3" key="1">
    <citation type="submission" date="2011-01" db="EMBL/GenBank/DDBJ databases">
        <title>The Genome Sequence of Nematocida parisii strain ERTm3.</title>
        <authorList>
            <consortium name="The Broad Institute Genome Sequencing Platform"/>
            <consortium name="The Broad Institute Genome Sequencing Center for Infectious Disease"/>
            <person name="Cuomo C."/>
            <person name="Troemel E."/>
            <person name="Young S.K."/>
            <person name="Zeng Q."/>
            <person name="Gargeya S."/>
            <person name="Fitzgerald M."/>
            <person name="Haas B."/>
            <person name="Abouelleil A."/>
            <person name="Alvarado L."/>
            <person name="Arachchi H.M."/>
            <person name="Berlin A."/>
            <person name="Chapman S.B."/>
            <person name="Gearin G."/>
            <person name="Goldberg J."/>
            <person name="Griggs A."/>
            <person name="Gujja S."/>
            <person name="Hansen M."/>
            <person name="Heiman D."/>
            <person name="Howarth C."/>
            <person name="Larimer J."/>
            <person name="Lui A."/>
            <person name="MacDonald P.J.P."/>
            <person name="McCowen C."/>
            <person name="Montmayeur A."/>
            <person name="Murphy C."/>
            <person name="Neiman D."/>
            <person name="Pearson M."/>
            <person name="Priest M."/>
            <person name="Roberts A."/>
            <person name="Saif S."/>
            <person name="Shea T."/>
            <person name="Sisk P."/>
            <person name="Stolte C."/>
            <person name="Sykes S."/>
            <person name="Wortman J."/>
            <person name="Nusbaum C."/>
            <person name="Birren B."/>
        </authorList>
    </citation>
    <scope>NUCLEOTIDE SEQUENCE</scope>
    <source>
        <strain evidence="3">ERTm3</strain>
    </source>
</reference>
<feature type="compositionally biased region" description="Basic and acidic residues" evidence="1">
    <location>
        <begin position="21"/>
        <end position="33"/>
    </location>
</feature>
<proteinExistence type="predicted"/>
<dbReference type="OrthoDB" id="10320008at2759"/>
<feature type="transmembrane region" description="Helical" evidence="2">
    <location>
        <begin position="434"/>
        <end position="457"/>
    </location>
</feature>
<dbReference type="EMBL" id="GL870876">
    <property type="protein sequence ID" value="EIJ89638.1"/>
    <property type="molecule type" value="Genomic_DNA"/>
</dbReference>
<keyword evidence="2" id="KW-1133">Transmembrane helix</keyword>
<feature type="region of interest" description="Disordered" evidence="1">
    <location>
        <begin position="1"/>
        <end position="36"/>
    </location>
</feature>
<dbReference type="OMA" id="CEFRINI"/>
<evidence type="ECO:0000256" key="1">
    <source>
        <dbReference type="SAM" id="MobiDB-lite"/>
    </source>
</evidence>
<evidence type="ECO:0000313" key="3">
    <source>
        <dbReference type="EMBL" id="EIJ89638.1"/>
    </source>
</evidence>
<evidence type="ECO:0000313" key="4">
    <source>
        <dbReference type="Proteomes" id="UP000002872"/>
    </source>
</evidence>
<dbReference type="HOGENOM" id="CLU_582765_0_0_1"/>
<sequence>MKEKDILNIEGAIASPISTKESQKQKHTPDRSASKQTGYTSINNLEIQTPKIKMSWGCVNFNTEHIKSNINVLVDILEQELLLETQHSTMFLILHTAIFIDMHNKMHGLAKINKKCTLFMVQHIKCFFTQRFKSAISHISKELDDIESHKNEGTQYIKEKLYSAAISLINGGYIKNIETETTHLYEKILKSKTTLPEKYIPYIYRQYAEKLFLDRVDNKRLYCDLHAITDYCNRIKDSVKPKPYVTISFFAKKDSQKNKKPESTKQIDLFAKNAKGKYNIDCAIDNLLNNRINAVKYRNHSMLETPKLPLDETERAHLIKLKKDWYDISNFYYKLYKAIGTRVSELEDEFLITEEYNTQEKISKYPQDLERYYERVIEISNAVLEEFKSYPDSQIDYIKSKMDSLKGLIKTSLMPSFIEGQNSSNKLINNGIEYISPLAGVGIAAMSFVATCGFMAMSIHLMSLFSQQN</sequence>
<keyword evidence="4" id="KW-1185">Reference proteome</keyword>
<dbReference type="InParanoid" id="I3EK91"/>
<dbReference type="AlphaFoldDB" id="I3EK91"/>
<keyword evidence="2" id="KW-0472">Membrane</keyword>
<protein>
    <submittedName>
        <fullName evidence="3">Uncharacterized protein</fullName>
    </submittedName>
</protein>